<proteinExistence type="predicted"/>
<comment type="caution">
    <text evidence="2">The sequence shown here is derived from an EMBL/GenBank/DDBJ whole genome shotgun (WGS) entry which is preliminary data.</text>
</comment>
<dbReference type="Proteomes" id="UP000323011">
    <property type="component" value="Unassembled WGS sequence"/>
</dbReference>
<dbReference type="EMBL" id="VLTN01000019">
    <property type="protein sequence ID" value="KAA0152719.1"/>
    <property type="molecule type" value="Genomic_DNA"/>
</dbReference>
<organism evidence="2 3">
    <name type="scientific">Cafeteria roenbergensis</name>
    <name type="common">Marine flagellate</name>
    <dbReference type="NCBI Taxonomy" id="33653"/>
    <lineage>
        <taxon>Eukaryota</taxon>
        <taxon>Sar</taxon>
        <taxon>Stramenopiles</taxon>
        <taxon>Bigyra</taxon>
        <taxon>Opalozoa</taxon>
        <taxon>Bicosoecida</taxon>
        <taxon>Cafeteriaceae</taxon>
        <taxon>Cafeteria</taxon>
    </lineage>
</organism>
<sequence length="237" mass="24974">MPRTPHGSHTPAKRGTEPAKRKVPAAMASEPLNDKELDRLAAFGTILFGRKSGCDESATMRAMLRVPSEGGASAAADGTAREDGPFFIACDGSEEEQSVCKQAGITETPVTVVAGVGYLGAQSAKAIRAAIALPDFVSEGLKRAEATLYGSESCSWTVRQKTVFGPAFETVNYVECNREPGKCSAAGVSSVPAWHLAKAGPDGTPRKLVGFQPLPALLQATASRFSEAELKEFTERD</sequence>
<evidence type="ECO:0000313" key="2">
    <source>
        <dbReference type="EMBL" id="KAA0152719.1"/>
    </source>
</evidence>
<evidence type="ECO:0000313" key="3">
    <source>
        <dbReference type="Proteomes" id="UP000323011"/>
    </source>
</evidence>
<reference evidence="2 3" key="1">
    <citation type="submission" date="2019-07" db="EMBL/GenBank/DDBJ databases">
        <title>Genomes of Cafeteria roenbergensis.</title>
        <authorList>
            <person name="Fischer M.G."/>
            <person name="Hackl T."/>
            <person name="Roman M."/>
        </authorList>
    </citation>
    <scope>NUCLEOTIDE SEQUENCE [LARGE SCALE GENOMIC DNA]</scope>
    <source>
        <strain evidence="2 3">BVI</strain>
    </source>
</reference>
<dbReference type="Gene3D" id="3.40.30.10">
    <property type="entry name" value="Glutaredoxin"/>
    <property type="match status" value="1"/>
</dbReference>
<keyword evidence="3" id="KW-1185">Reference proteome</keyword>
<accession>A0A5A8CJ82</accession>
<gene>
    <name evidence="2" type="ORF">FNF29_03608</name>
</gene>
<evidence type="ECO:0000256" key="1">
    <source>
        <dbReference type="SAM" id="MobiDB-lite"/>
    </source>
</evidence>
<protein>
    <submittedName>
        <fullName evidence="2">Uncharacterized protein</fullName>
    </submittedName>
</protein>
<name>A0A5A8CJ82_CAFRO</name>
<dbReference type="AlphaFoldDB" id="A0A5A8CJ82"/>
<feature type="region of interest" description="Disordered" evidence="1">
    <location>
        <begin position="1"/>
        <end position="31"/>
    </location>
</feature>